<keyword evidence="3" id="KW-1133">Transmembrane helix</keyword>
<keyword evidence="2 3" id="KW-0472">Membrane</keyword>
<comment type="subcellular location">
    <subcellularLocation>
        <location evidence="1">Membrane</location>
    </subcellularLocation>
</comment>
<feature type="transmembrane region" description="Helical" evidence="3">
    <location>
        <begin position="20"/>
        <end position="42"/>
    </location>
</feature>
<evidence type="ECO:0000313" key="4">
    <source>
        <dbReference type="EMBL" id="KQH76463.1"/>
    </source>
</evidence>
<organism evidence="4 5">
    <name type="scientific">Mycobacterium gordonae</name>
    <dbReference type="NCBI Taxonomy" id="1778"/>
    <lineage>
        <taxon>Bacteria</taxon>
        <taxon>Bacillati</taxon>
        <taxon>Actinomycetota</taxon>
        <taxon>Actinomycetes</taxon>
        <taxon>Mycobacteriales</taxon>
        <taxon>Mycobacteriaceae</taxon>
        <taxon>Mycobacterium</taxon>
    </lineage>
</organism>
<accession>A0A0Q2M9D8</accession>
<dbReference type="STRING" id="1778.A9W97_24415"/>
<dbReference type="PANTHER" id="PTHR37042:SF4">
    <property type="entry name" value="OUTER MEMBRANE PROTEIN RV1973"/>
    <property type="match status" value="1"/>
</dbReference>
<evidence type="ECO:0000256" key="2">
    <source>
        <dbReference type="ARBA" id="ARBA00023136"/>
    </source>
</evidence>
<evidence type="ECO:0000313" key="5">
    <source>
        <dbReference type="Proteomes" id="UP000051677"/>
    </source>
</evidence>
<dbReference type="AlphaFoldDB" id="A0A0Q2M9D8"/>
<reference evidence="4 5" key="1">
    <citation type="submission" date="2015-10" db="EMBL/GenBank/DDBJ databases">
        <title>Mycobacterium gordonae draft genome assembly.</title>
        <authorList>
            <person name="Ustinova V."/>
            <person name="Smirnova T."/>
            <person name="Blagodatskikh K."/>
            <person name="Varlamov D."/>
            <person name="Larionova E."/>
            <person name="Chernousova L."/>
        </authorList>
    </citation>
    <scope>NUCLEOTIDE SEQUENCE [LARGE SCALE GENOMIC DNA]</scope>
    <source>
        <strain evidence="4 5">CTRI 14-8773</strain>
    </source>
</reference>
<dbReference type="PANTHER" id="PTHR37042">
    <property type="entry name" value="OUTER MEMBRANE PROTEIN RV1973"/>
    <property type="match status" value="1"/>
</dbReference>
<dbReference type="EMBL" id="LKTM01000350">
    <property type="protein sequence ID" value="KQH76463.1"/>
    <property type="molecule type" value="Genomic_DNA"/>
</dbReference>
<dbReference type="GO" id="GO:0016020">
    <property type="term" value="C:membrane"/>
    <property type="evidence" value="ECO:0007669"/>
    <property type="project" value="UniProtKB-SubCell"/>
</dbReference>
<name>A0A0Q2M9D8_MYCGO</name>
<proteinExistence type="predicted"/>
<keyword evidence="3" id="KW-0812">Transmembrane</keyword>
<dbReference type="OrthoDB" id="5196392at2"/>
<evidence type="ECO:0000256" key="3">
    <source>
        <dbReference type="SAM" id="Phobius"/>
    </source>
</evidence>
<comment type="caution">
    <text evidence="4">The sequence shown here is derived from an EMBL/GenBank/DDBJ whole genome shotgun (WGS) entry which is preliminary data.</text>
</comment>
<protein>
    <submittedName>
        <fullName evidence="4">Twin-arginine translocation pathway signal</fullName>
    </submittedName>
</protein>
<dbReference type="Proteomes" id="UP000051677">
    <property type="component" value="Unassembled WGS sequence"/>
</dbReference>
<evidence type="ECO:0000256" key="1">
    <source>
        <dbReference type="ARBA" id="ARBA00004370"/>
    </source>
</evidence>
<gene>
    <name evidence="4" type="ORF">AO501_27895</name>
</gene>
<sequence>MTVARTERRRLHRCLSRWRVIVLTMLVVGTTGFSAGYFYFVYRSDMDTDRAVTREVVKAASDGTVALLSYSPATLGRDMDNAKSRITENYLRYYQQFADQIVGPSTQRAQVTTTATVVKAAVAELNPNSAVVLVFVKQKTASKEKPEPVVTSSSLRVTLKKVDSSWLIEKFESM</sequence>